<dbReference type="RefSeq" id="WP_275090067.1">
    <property type="nucleotide sequence ID" value="NZ_CP119078.1"/>
</dbReference>
<name>A0ABY8AU79_9GAMM</name>
<sequence>MNAPGIIQELDSSIELFSSGFGGCTAIYAKTEQICGLYHLQGTSKNGTNNRNKTYKDSLIALKETANGEEIQFEIGSPRNSLRELEVGNLLALLIMTILIKLNLRILNTKQIWHCFKHLKISEIKIGPQETLSRLPQLPLGFNLRRRNK</sequence>
<proteinExistence type="predicted"/>
<keyword evidence="2" id="KW-1185">Reference proteome</keyword>
<reference evidence="1 2" key="1">
    <citation type="submission" date="2023-02" db="EMBL/GenBank/DDBJ databases">
        <title>Genome Sequence of L. cardiaca H63T.</title>
        <authorList>
            <person name="Lopez A.E."/>
            <person name="Cianciotto N.P."/>
        </authorList>
    </citation>
    <scope>NUCLEOTIDE SEQUENCE [LARGE SCALE GENOMIC DNA]</scope>
    <source>
        <strain evidence="1 2">H63</strain>
    </source>
</reference>
<evidence type="ECO:0000313" key="1">
    <source>
        <dbReference type="EMBL" id="WED44250.1"/>
    </source>
</evidence>
<gene>
    <name evidence="1" type="ORF">PXX05_05550</name>
</gene>
<accession>A0ABY8AU79</accession>
<dbReference type="Proteomes" id="UP001222087">
    <property type="component" value="Chromosome"/>
</dbReference>
<dbReference type="EMBL" id="CP119078">
    <property type="protein sequence ID" value="WED44250.1"/>
    <property type="molecule type" value="Genomic_DNA"/>
</dbReference>
<evidence type="ECO:0000313" key="2">
    <source>
        <dbReference type="Proteomes" id="UP001222087"/>
    </source>
</evidence>
<organism evidence="1 2">
    <name type="scientific">Legionella cardiaca</name>
    <dbReference type="NCBI Taxonomy" id="1071983"/>
    <lineage>
        <taxon>Bacteria</taxon>
        <taxon>Pseudomonadati</taxon>
        <taxon>Pseudomonadota</taxon>
        <taxon>Gammaproteobacteria</taxon>
        <taxon>Legionellales</taxon>
        <taxon>Legionellaceae</taxon>
        <taxon>Legionella</taxon>
    </lineage>
</organism>
<protein>
    <submittedName>
        <fullName evidence="1">Uncharacterized protein</fullName>
    </submittedName>
</protein>